<dbReference type="InterPro" id="IPR004358">
    <property type="entry name" value="Sig_transdc_His_kin-like_C"/>
</dbReference>
<protein>
    <recommendedName>
        <fullName evidence="2">histidine kinase</fullName>
        <ecNumber evidence="2">2.7.13.3</ecNumber>
    </recommendedName>
</protein>
<organism evidence="15 16">
    <name type="scientific">Stereum hirsutum (strain FP-91666)</name>
    <name type="common">White-rot fungus</name>
    <dbReference type="NCBI Taxonomy" id="721885"/>
    <lineage>
        <taxon>Eukaryota</taxon>
        <taxon>Fungi</taxon>
        <taxon>Dikarya</taxon>
        <taxon>Basidiomycota</taxon>
        <taxon>Agaricomycotina</taxon>
        <taxon>Agaricomycetes</taxon>
        <taxon>Russulales</taxon>
        <taxon>Stereaceae</taxon>
        <taxon>Stereum</taxon>
    </lineage>
</organism>
<dbReference type="Pfam" id="PF00672">
    <property type="entry name" value="HAMP"/>
    <property type="match status" value="7"/>
</dbReference>
<dbReference type="Pfam" id="PF00512">
    <property type="entry name" value="HisKA"/>
    <property type="match status" value="1"/>
</dbReference>
<feature type="domain" description="Histidine kinase" evidence="12">
    <location>
        <begin position="1131"/>
        <end position="1357"/>
    </location>
</feature>
<keyword evidence="16" id="KW-1185">Reference proteome</keyword>
<dbReference type="SMART" id="SM00304">
    <property type="entry name" value="HAMP"/>
    <property type="match status" value="10"/>
</dbReference>
<dbReference type="InterPro" id="IPR011006">
    <property type="entry name" value="CheY-like_superfamily"/>
</dbReference>
<feature type="domain" description="HAMP" evidence="14">
    <location>
        <begin position="964"/>
        <end position="1017"/>
    </location>
</feature>
<feature type="domain" description="HAMP" evidence="14">
    <location>
        <begin position="320"/>
        <end position="372"/>
    </location>
</feature>
<dbReference type="GeneID" id="18807519"/>
<feature type="domain" description="HAMP" evidence="14">
    <location>
        <begin position="596"/>
        <end position="648"/>
    </location>
</feature>
<dbReference type="InterPro" id="IPR003594">
    <property type="entry name" value="HATPase_dom"/>
</dbReference>
<name>R7RXH7_STEHR</name>
<gene>
    <name evidence="15" type="ORF">STEHIDRAFT_87654</name>
</gene>
<feature type="domain" description="HAMP" evidence="14">
    <location>
        <begin position="780"/>
        <end position="832"/>
    </location>
</feature>
<sequence length="1640" mass="177583">MMAAAVAMPNHPFISYLDSALSLCHPGADRDTTLPLYEGPASPQMHKVLGMLSEIVHRMHSAEDEVEALRTGQAWPTTRPDSKKRRRVEPPSANADHQLIYQPKPTRAFSRLSDGHSSQLHLNGTSGASREPSSMDVDLNWPSVTGRLTLNDIRYTILDPKRPKPTRTNSAPPRHTCATCGRIMQSSCFPTFSSPVERTDSPAIVPSNNPLAVAAFESGVDAVEELSLLKRQVQDVARVCTAVAEGDLSQKIEVRVQGTVMIQLKSAINSMVDRLAQFAQEVTRVSQEVGTDGILGGQAIVKDVHGTWRELTNVVNHLAANLTNQVRSIAHVTKAVANGDLSQEIVVEAKGEILELKNTVNGMVHQLRTLAREVTRVTKQVGSEGILGGEAIVPGVEGVWSDLTSNVNRMCSSLTDQVRVIAAVTTAVARGDLTRKIEIPVEGEMATLKTTVNSMVDQLSRFASEVTRVTLEVGSQGVLGGQAEVPDVQGVWLDLTRNVNRMCASLTDQVRSIAIVTTAVAKGDLTRKIEIPVEGEMATLKMTVNSMVDQLSEFASEVTRVTLEVGSQGRLGGQAVVPEVEGVWLDLTRNVNRMCASLTDQVRSIAIVTTAVAKGDLTRKIEIPVEGEMATLKTTVNSMVDQLSRFASEVTRVTLEVGSQGRLGGQAVVPEVEGVWLDLTRNVNTMCSSLTDQVRSIAVVTTAVAKGDLTRKIEIPVEGEMATLKMTVNSMVDQLSEFASEVTRVALDVGTKGILGGQAKVEGVQGTWADLTTNVNRMATNLTDQVRSISAVTKAVANGNLDRWVDVDVQGEMLDLKTTVNSMVTQLSVLANEVTRVSLEVGTEGKLGGQAEVPEVQGTWKDLANNVNLMAKNLTDQVRSIAEVTKAVADGDLTKRITVDVRGEMLDLKATVNGMTESLSLFADEVTRVAREVGTEGRLGGQANVTNVRGTWKALTDNVNTMASNLTTQVRTIAVATTAVARGDLTQIITGVPVMGEMLSLVNTINTMIDQLSIFASEVKKVANEVGTEGKLGGQAQVGNVQGIWQEITMSVNTMAGNLTTQVRGFAQISAAAMDGDFTRFITVEASGEMDSLKSQINEMVFKLRDSIQRNTAAKEAAELANKSKSEFLANMSHEIRTPMNGIIGMTELTLDSQLESSQRESLLLVHSLARSLLLIIDDILDISKIEAGRMTMEHVYFSFRQTVFGILKTLVVRANQNDLDLTYDVDPDIPDLLIGDSLRLRQVITNLVGNAIKFTPPRTLKKGSVALSCRLLALDGEGVTLEICVTDTGIGIARDKLSLIFDTFAQADGSTTREYGGTGLGLSISKRLANLMHGTMWVESDVGKGSKFFFTISSQLGFMSLETLQAKMAVFQNRTILFVDTRRDQTNVARHIEDLGLKAYVVHDIAVLEKSEDRPHIDTIVTDSAEVTKQVRSNVYLRYIPIVLMDAGVFPLNLMWCLDNGVSALFTTPVSCQDLASALASALESSTVGPPTTADNASYSILLAEDNKINQDLAKKILHKHGDHVVDMADNGSIAVDMFKAAVQRSRSYDIVLMDLSMPFMGGVEATELIRAYERHNDLPRTPIIALTAHAMLGDRERCLAKGMDDHITKPLRRTDLLASIDKLAGARVKAKALLPVFR</sequence>
<evidence type="ECO:0000256" key="5">
    <source>
        <dbReference type="ARBA" id="ARBA00022737"/>
    </source>
</evidence>
<dbReference type="OMA" id="TINAMTQ"/>
<keyword evidence="9" id="KW-0902">Two-component regulatory system</keyword>
<dbReference type="PROSITE" id="PS50109">
    <property type="entry name" value="HIS_KIN"/>
    <property type="match status" value="1"/>
</dbReference>
<feature type="region of interest" description="Disordered" evidence="11">
    <location>
        <begin position="64"/>
        <end position="138"/>
    </location>
</feature>
<dbReference type="RefSeq" id="XP_007310722.1">
    <property type="nucleotide sequence ID" value="XM_007310660.1"/>
</dbReference>
<proteinExistence type="predicted"/>
<dbReference type="EC" id="2.7.13.3" evidence="2"/>
<dbReference type="InterPro" id="IPR003661">
    <property type="entry name" value="HisK_dim/P_dom"/>
</dbReference>
<dbReference type="eggNOG" id="KOG0519">
    <property type="taxonomic scope" value="Eukaryota"/>
</dbReference>
<dbReference type="CDD" id="cd17546">
    <property type="entry name" value="REC_hyHK_CKI1_RcsC-like"/>
    <property type="match status" value="1"/>
</dbReference>
<accession>R7RXH7</accession>
<feature type="domain" description="HAMP" evidence="14">
    <location>
        <begin position="504"/>
        <end position="556"/>
    </location>
</feature>
<keyword evidence="4" id="KW-0808">Transferase</keyword>
<evidence type="ECO:0000259" key="13">
    <source>
        <dbReference type="PROSITE" id="PS50110"/>
    </source>
</evidence>
<evidence type="ECO:0000313" key="15">
    <source>
        <dbReference type="EMBL" id="EIM80106.1"/>
    </source>
</evidence>
<evidence type="ECO:0000256" key="8">
    <source>
        <dbReference type="ARBA" id="ARBA00022840"/>
    </source>
</evidence>
<evidence type="ECO:0000256" key="10">
    <source>
        <dbReference type="PROSITE-ProRule" id="PRU00169"/>
    </source>
</evidence>
<dbReference type="PROSITE" id="PS50110">
    <property type="entry name" value="RESPONSE_REGULATORY"/>
    <property type="match status" value="1"/>
</dbReference>
<dbReference type="Proteomes" id="UP000053927">
    <property type="component" value="Unassembled WGS sequence"/>
</dbReference>
<dbReference type="CDD" id="cd00082">
    <property type="entry name" value="HisKA"/>
    <property type="match status" value="1"/>
</dbReference>
<evidence type="ECO:0000256" key="9">
    <source>
        <dbReference type="ARBA" id="ARBA00023012"/>
    </source>
</evidence>
<evidence type="ECO:0000256" key="2">
    <source>
        <dbReference type="ARBA" id="ARBA00012438"/>
    </source>
</evidence>
<keyword evidence="3 10" id="KW-0597">Phosphoprotein</keyword>
<dbReference type="SMART" id="SM00388">
    <property type="entry name" value="HisKA"/>
    <property type="match status" value="1"/>
</dbReference>
<feature type="domain" description="HAMP" evidence="14">
    <location>
        <begin position="872"/>
        <end position="924"/>
    </location>
</feature>
<evidence type="ECO:0000256" key="1">
    <source>
        <dbReference type="ARBA" id="ARBA00000085"/>
    </source>
</evidence>
<dbReference type="KEGG" id="shs:STEHIDRAFT_87654"/>
<dbReference type="SUPFAM" id="SSF52172">
    <property type="entry name" value="CheY-like"/>
    <property type="match status" value="2"/>
</dbReference>
<feature type="modified residue" description="4-aspartylphosphate" evidence="10">
    <location>
        <position position="1556"/>
    </location>
</feature>
<dbReference type="InterPro" id="IPR036890">
    <property type="entry name" value="HATPase_C_sf"/>
</dbReference>
<evidence type="ECO:0000259" key="12">
    <source>
        <dbReference type="PROSITE" id="PS50109"/>
    </source>
</evidence>
<dbReference type="GO" id="GO:0005524">
    <property type="term" value="F:ATP binding"/>
    <property type="evidence" value="ECO:0007669"/>
    <property type="project" value="UniProtKB-KW"/>
</dbReference>
<dbReference type="FunFam" id="1.10.287.130:FF:000002">
    <property type="entry name" value="Two-component osmosensing histidine kinase"/>
    <property type="match status" value="1"/>
</dbReference>
<evidence type="ECO:0000256" key="7">
    <source>
        <dbReference type="ARBA" id="ARBA00022777"/>
    </source>
</evidence>
<dbReference type="GO" id="GO:0000155">
    <property type="term" value="F:phosphorelay sensor kinase activity"/>
    <property type="evidence" value="ECO:0007669"/>
    <property type="project" value="InterPro"/>
</dbReference>
<dbReference type="SUPFAM" id="SSF58104">
    <property type="entry name" value="Methyl-accepting chemotaxis protein (MCP) signaling domain"/>
    <property type="match status" value="5"/>
</dbReference>
<feature type="domain" description="HAMP" evidence="14">
    <location>
        <begin position="227"/>
        <end position="280"/>
    </location>
</feature>
<evidence type="ECO:0000313" key="16">
    <source>
        <dbReference type="Proteomes" id="UP000053927"/>
    </source>
</evidence>
<dbReference type="EMBL" id="JH687399">
    <property type="protein sequence ID" value="EIM80106.1"/>
    <property type="molecule type" value="Genomic_DNA"/>
</dbReference>
<dbReference type="FunFam" id="3.30.565.10:FF:000010">
    <property type="entry name" value="Sensor histidine kinase RcsC"/>
    <property type="match status" value="1"/>
</dbReference>
<dbReference type="PANTHER" id="PTHR45339">
    <property type="entry name" value="HYBRID SIGNAL TRANSDUCTION HISTIDINE KINASE J"/>
    <property type="match status" value="1"/>
</dbReference>
<dbReference type="FunFam" id="1.20.120.1530:FF:000003">
    <property type="entry name" value="Atypical/HisK protein kinase"/>
    <property type="match status" value="1"/>
</dbReference>
<dbReference type="SUPFAM" id="SSF47384">
    <property type="entry name" value="Homodimeric domain of signal transducing histidine kinase"/>
    <property type="match status" value="1"/>
</dbReference>
<dbReference type="Pfam" id="PF18947">
    <property type="entry name" value="HAMP_2"/>
    <property type="match status" value="1"/>
</dbReference>
<feature type="domain" description="HAMP" evidence="14">
    <location>
        <begin position="688"/>
        <end position="740"/>
    </location>
</feature>
<evidence type="ECO:0000256" key="11">
    <source>
        <dbReference type="SAM" id="MobiDB-lite"/>
    </source>
</evidence>
<keyword evidence="6" id="KW-0547">Nucleotide-binding</keyword>
<dbReference type="PANTHER" id="PTHR45339:SF1">
    <property type="entry name" value="HYBRID SIGNAL TRANSDUCTION HISTIDINE KINASE J"/>
    <property type="match status" value="1"/>
</dbReference>
<dbReference type="SMART" id="SM00448">
    <property type="entry name" value="REC"/>
    <property type="match status" value="1"/>
</dbReference>
<feature type="domain" description="Response regulatory" evidence="13">
    <location>
        <begin position="1501"/>
        <end position="1626"/>
    </location>
</feature>
<dbReference type="SUPFAM" id="SSF55874">
    <property type="entry name" value="ATPase domain of HSP90 chaperone/DNA topoisomerase II/histidine kinase"/>
    <property type="match status" value="1"/>
</dbReference>
<dbReference type="Gene3D" id="3.40.50.2300">
    <property type="match status" value="1"/>
</dbReference>
<dbReference type="Pfam" id="PF02518">
    <property type="entry name" value="HATPase_c"/>
    <property type="match status" value="1"/>
</dbReference>
<feature type="compositionally biased region" description="Polar residues" evidence="11">
    <location>
        <begin position="115"/>
        <end position="132"/>
    </location>
</feature>
<evidence type="ECO:0000259" key="14">
    <source>
        <dbReference type="PROSITE" id="PS50885"/>
    </source>
</evidence>
<reference evidence="16" key="1">
    <citation type="journal article" date="2012" name="Science">
        <title>The Paleozoic origin of enzymatic lignin decomposition reconstructed from 31 fungal genomes.</title>
        <authorList>
            <person name="Floudas D."/>
            <person name="Binder M."/>
            <person name="Riley R."/>
            <person name="Barry K."/>
            <person name="Blanchette R.A."/>
            <person name="Henrissat B."/>
            <person name="Martinez A.T."/>
            <person name="Otillar R."/>
            <person name="Spatafora J.W."/>
            <person name="Yadav J.S."/>
            <person name="Aerts A."/>
            <person name="Benoit I."/>
            <person name="Boyd A."/>
            <person name="Carlson A."/>
            <person name="Copeland A."/>
            <person name="Coutinho P.M."/>
            <person name="de Vries R.P."/>
            <person name="Ferreira P."/>
            <person name="Findley K."/>
            <person name="Foster B."/>
            <person name="Gaskell J."/>
            <person name="Glotzer D."/>
            <person name="Gorecki P."/>
            <person name="Heitman J."/>
            <person name="Hesse C."/>
            <person name="Hori C."/>
            <person name="Igarashi K."/>
            <person name="Jurgens J.A."/>
            <person name="Kallen N."/>
            <person name="Kersten P."/>
            <person name="Kohler A."/>
            <person name="Kuees U."/>
            <person name="Kumar T.K.A."/>
            <person name="Kuo A."/>
            <person name="LaButti K."/>
            <person name="Larrondo L.F."/>
            <person name="Lindquist E."/>
            <person name="Ling A."/>
            <person name="Lombard V."/>
            <person name="Lucas S."/>
            <person name="Lundell T."/>
            <person name="Martin R."/>
            <person name="McLaughlin D.J."/>
            <person name="Morgenstern I."/>
            <person name="Morin E."/>
            <person name="Murat C."/>
            <person name="Nagy L.G."/>
            <person name="Nolan M."/>
            <person name="Ohm R.A."/>
            <person name="Patyshakuliyeva A."/>
            <person name="Rokas A."/>
            <person name="Ruiz-Duenas F.J."/>
            <person name="Sabat G."/>
            <person name="Salamov A."/>
            <person name="Samejima M."/>
            <person name="Schmutz J."/>
            <person name="Slot J.C."/>
            <person name="St John F."/>
            <person name="Stenlid J."/>
            <person name="Sun H."/>
            <person name="Sun S."/>
            <person name="Syed K."/>
            <person name="Tsang A."/>
            <person name="Wiebenga A."/>
            <person name="Young D."/>
            <person name="Pisabarro A."/>
            <person name="Eastwood D.C."/>
            <person name="Martin F."/>
            <person name="Cullen D."/>
            <person name="Grigoriev I.V."/>
            <person name="Hibbett D.S."/>
        </authorList>
    </citation>
    <scope>NUCLEOTIDE SEQUENCE [LARGE SCALE GENOMIC DNA]</scope>
    <source>
        <strain evidence="16">FP-91666</strain>
    </source>
</reference>
<evidence type="ECO:0000256" key="4">
    <source>
        <dbReference type="ARBA" id="ARBA00022679"/>
    </source>
</evidence>
<dbReference type="Gene3D" id="3.30.565.10">
    <property type="entry name" value="Histidine kinase-like ATPase, C-terminal domain"/>
    <property type="match status" value="1"/>
</dbReference>
<feature type="domain" description="HAMP" evidence="14">
    <location>
        <begin position="412"/>
        <end position="464"/>
    </location>
</feature>
<dbReference type="GO" id="GO:0016020">
    <property type="term" value="C:membrane"/>
    <property type="evidence" value="ECO:0007669"/>
    <property type="project" value="InterPro"/>
</dbReference>
<evidence type="ECO:0000256" key="6">
    <source>
        <dbReference type="ARBA" id="ARBA00022741"/>
    </source>
</evidence>
<dbReference type="Pfam" id="PF00072">
    <property type="entry name" value="Response_reg"/>
    <property type="match status" value="1"/>
</dbReference>
<dbReference type="InterPro" id="IPR001789">
    <property type="entry name" value="Sig_transdc_resp-reg_receiver"/>
</dbReference>
<dbReference type="Gene3D" id="1.10.287.950">
    <property type="entry name" value="Methyl-accepting chemotaxis protein"/>
    <property type="match status" value="1"/>
</dbReference>
<keyword evidence="5" id="KW-0677">Repeat</keyword>
<dbReference type="CDD" id="cd06225">
    <property type="entry name" value="HAMP"/>
    <property type="match status" value="8"/>
</dbReference>
<dbReference type="PRINTS" id="PR00344">
    <property type="entry name" value="BCTRLSENSOR"/>
</dbReference>
<evidence type="ECO:0000256" key="3">
    <source>
        <dbReference type="ARBA" id="ARBA00022553"/>
    </source>
</evidence>
<dbReference type="Gene3D" id="1.10.287.130">
    <property type="match status" value="1"/>
</dbReference>
<dbReference type="OrthoDB" id="10266508at2759"/>
<dbReference type="Gene3D" id="1.20.120.1530">
    <property type="match status" value="5"/>
</dbReference>
<dbReference type="InterPro" id="IPR005467">
    <property type="entry name" value="His_kinase_dom"/>
</dbReference>
<dbReference type="InterPro" id="IPR003660">
    <property type="entry name" value="HAMP_dom"/>
</dbReference>
<dbReference type="GO" id="GO:0071474">
    <property type="term" value="P:cellular hyperosmotic response"/>
    <property type="evidence" value="ECO:0007669"/>
    <property type="project" value="TreeGrafter"/>
</dbReference>
<dbReference type="CDD" id="cd16922">
    <property type="entry name" value="HATPase_EvgS-ArcB-TorS-like"/>
    <property type="match status" value="1"/>
</dbReference>
<dbReference type="SMR" id="R7RXH7"/>
<dbReference type="FunFam" id="1.20.120.1530:FF:000002">
    <property type="entry name" value="Two-component osmosensing histidine kinase"/>
    <property type="match status" value="2"/>
</dbReference>
<keyword evidence="8" id="KW-0067">ATP-binding</keyword>
<dbReference type="InterPro" id="IPR036097">
    <property type="entry name" value="HisK_dim/P_sf"/>
</dbReference>
<comment type="catalytic activity">
    <reaction evidence="1">
        <text>ATP + protein L-histidine = ADP + protein N-phospho-L-histidine.</text>
        <dbReference type="EC" id="2.7.13.3"/>
    </reaction>
</comment>
<dbReference type="SMART" id="SM00387">
    <property type="entry name" value="HATPase_c"/>
    <property type="match status" value="1"/>
</dbReference>
<keyword evidence="7" id="KW-0418">Kinase</keyword>
<dbReference type="PROSITE" id="PS50885">
    <property type="entry name" value="HAMP"/>
    <property type="match status" value="10"/>
</dbReference>
<feature type="domain" description="HAMP" evidence="14">
    <location>
        <begin position="1057"/>
        <end position="1109"/>
    </location>
</feature>